<keyword evidence="5" id="KW-1185">Reference proteome</keyword>
<feature type="transmembrane region" description="Helical" evidence="1">
    <location>
        <begin position="248"/>
        <end position="266"/>
    </location>
</feature>
<dbReference type="EC" id="2.3.1.-" evidence="4"/>
<protein>
    <submittedName>
        <fullName evidence="4">O-acetyltransferase OatA</fullName>
        <ecNumber evidence="4">2.3.1.-</ecNumber>
    </submittedName>
</protein>
<dbReference type="OrthoDB" id="9796461at2"/>
<feature type="transmembrane region" description="Helical" evidence="1">
    <location>
        <begin position="192"/>
        <end position="211"/>
    </location>
</feature>
<dbReference type="PANTHER" id="PTHR23028">
    <property type="entry name" value="ACETYLTRANSFERASE"/>
    <property type="match status" value="1"/>
</dbReference>
<dbReference type="EMBL" id="FXYE01000002">
    <property type="protein sequence ID" value="SMX42678.1"/>
    <property type="molecule type" value="Genomic_DNA"/>
</dbReference>
<evidence type="ECO:0000259" key="3">
    <source>
        <dbReference type="Pfam" id="PF19040"/>
    </source>
</evidence>
<feature type="transmembrane region" description="Helical" evidence="1">
    <location>
        <begin position="354"/>
        <end position="371"/>
    </location>
</feature>
<feature type="transmembrane region" description="Helical" evidence="1">
    <location>
        <begin position="223"/>
        <end position="242"/>
    </location>
</feature>
<dbReference type="GO" id="GO:0016020">
    <property type="term" value="C:membrane"/>
    <property type="evidence" value="ECO:0007669"/>
    <property type="project" value="TreeGrafter"/>
</dbReference>
<feature type="transmembrane region" description="Helical" evidence="1">
    <location>
        <begin position="165"/>
        <end position="186"/>
    </location>
</feature>
<evidence type="ECO:0000313" key="5">
    <source>
        <dbReference type="Proteomes" id="UP000202922"/>
    </source>
</evidence>
<keyword evidence="1" id="KW-0812">Transmembrane</keyword>
<feature type="domain" description="SGNH" evidence="3">
    <location>
        <begin position="407"/>
        <end position="639"/>
    </location>
</feature>
<feature type="transmembrane region" description="Helical" evidence="1">
    <location>
        <begin position="76"/>
        <end position="95"/>
    </location>
</feature>
<evidence type="ECO:0000259" key="2">
    <source>
        <dbReference type="Pfam" id="PF01757"/>
    </source>
</evidence>
<feature type="transmembrane region" description="Helical" evidence="1">
    <location>
        <begin position="35"/>
        <end position="55"/>
    </location>
</feature>
<reference evidence="5" key="1">
    <citation type="submission" date="2017-05" db="EMBL/GenBank/DDBJ databases">
        <authorList>
            <person name="Rodrigo-Torres L."/>
            <person name="Arahal R. D."/>
            <person name="Lucena T."/>
        </authorList>
    </citation>
    <scope>NUCLEOTIDE SEQUENCE [LARGE SCALE GENOMIC DNA]</scope>
    <source>
        <strain evidence="5">CECT 8621</strain>
    </source>
</reference>
<dbReference type="AlphaFoldDB" id="A0A238KJ10"/>
<proteinExistence type="predicted"/>
<sequence length="654" mass="72027">MSSSTVYRKDIDGMRALAVSVIVLFHMGVSQLAGGYVGVDIFFVISGFLITGLVLKDIRAQKFSFATFYMRRLRRLAPSLLVVLMGTLAAGYLFFSPDQFERLGRSTVAAVFSVSNIFFWTEAGYFDEVAINKPLLHLWSLAVEEQFYLVWPLLLLGLSRLKKTASIVFATVALGVISVLAGEVMLSRDPSAAFFLTPFRIAEFALGAVLALRGGFEAQSRTLRNSASVLGAVLIIVSVLALDESSRFPGVLSLVPCIGAALIIAAGPEAVINRALSLSPIRYIGRASYSIYLAHWPILVFYAYEVGYPDSAIQIAGLCIAAFATGAFLYHAVETPFRLRDGAGYRVSGPTLRWMSISTVITTLVACGIVIDQKGIPSRLPKQMQALFEAVEDGKDARKLAIRQTTCHFSSKSKAVYDKLFDECLPKDRSDMIVVLGDSHAADLYAALSRNFADRNVVQLTGAGCAMTRTGPIRKTCADWHGEMLAWIEDNRQNIDAVLYTQRGAHLLFGDPELEEKLTIDDTAPRRIRSTLETISQSGMPVWFVGPRPEFHPKIDVILARSRSMNKFHDEMGAIDLTVYGALDQMLQDEFAGSPVNYISSYDAICEDGRCDYTYGDNLPIFVDYAHWALKGGAYVVQQLGRDFPEFQALMTDK</sequence>
<evidence type="ECO:0000256" key="1">
    <source>
        <dbReference type="SAM" id="Phobius"/>
    </source>
</evidence>
<dbReference type="InterPro" id="IPR050879">
    <property type="entry name" value="Acyltransferase_3"/>
</dbReference>
<accession>A0A238KJ10</accession>
<dbReference type="PANTHER" id="PTHR23028:SF53">
    <property type="entry name" value="ACYL_TRANSF_3 DOMAIN-CONTAINING PROTEIN"/>
    <property type="match status" value="1"/>
</dbReference>
<evidence type="ECO:0000313" key="4">
    <source>
        <dbReference type="EMBL" id="SMX42678.1"/>
    </source>
</evidence>
<dbReference type="GO" id="GO:0009103">
    <property type="term" value="P:lipopolysaccharide biosynthetic process"/>
    <property type="evidence" value="ECO:0007669"/>
    <property type="project" value="TreeGrafter"/>
</dbReference>
<keyword evidence="1" id="KW-1133">Transmembrane helix</keyword>
<dbReference type="Pfam" id="PF19040">
    <property type="entry name" value="SGNH"/>
    <property type="match status" value="1"/>
</dbReference>
<feature type="transmembrane region" description="Helical" evidence="1">
    <location>
        <begin position="136"/>
        <end position="158"/>
    </location>
</feature>
<gene>
    <name evidence="4" type="primary">oatA_1</name>
    <name evidence="4" type="ORF">COL8621_02044</name>
</gene>
<dbReference type="GO" id="GO:0016747">
    <property type="term" value="F:acyltransferase activity, transferring groups other than amino-acyl groups"/>
    <property type="evidence" value="ECO:0007669"/>
    <property type="project" value="InterPro"/>
</dbReference>
<feature type="transmembrane region" description="Helical" evidence="1">
    <location>
        <begin position="287"/>
        <end position="305"/>
    </location>
</feature>
<name>A0A238KJ10_9RHOB</name>
<dbReference type="Proteomes" id="UP000202922">
    <property type="component" value="Unassembled WGS sequence"/>
</dbReference>
<feature type="domain" description="Acyltransferase 3" evidence="2">
    <location>
        <begin position="9"/>
        <end position="330"/>
    </location>
</feature>
<dbReference type="Pfam" id="PF01757">
    <property type="entry name" value="Acyl_transf_3"/>
    <property type="match status" value="1"/>
</dbReference>
<dbReference type="InterPro" id="IPR002656">
    <property type="entry name" value="Acyl_transf_3_dom"/>
</dbReference>
<dbReference type="InterPro" id="IPR043968">
    <property type="entry name" value="SGNH"/>
</dbReference>
<keyword evidence="1" id="KW-0472">Membrane</keyword>
<keyword evidence="4" id="KW-0808">Transferase</keyword>
<dbReference type="RefSeq" id="WP_093967247.1">
    <property type="nucleotide sequence ID" value="NZ_FXYE01000002.1"/>
</dbReference>
<keyword evidence="4" id="KW-0012">Acyltransferase</keyword>
<organism evidence="4 5">
    <name type="scientific">Actibacterium lipolyticum</name>
    <dbReference type="NCBI Taxonomy" id="1524263"/>
    <lineage>
        <taxon>Bacteria</taxon>
        <taxon>Pseudomonadati</taxon>
        <taxon>Pseudomonadota</taxon>
        <taxon>Alphaproteobacteria</taxon>
        <taxon>Rhodobacterales</taxon>
        <taxon>Roseobacteraceae</taxon>
        <taxon>Actibacterium</taxon>
    </lineage>
</organism>
<feature type="transmembrane region" description="Helical" evidence="1">
    <location>
        <begin position="311"/>
        <end position="333"/>
    </location>
</feature>